<evidence type="ECO:0000313" key="3">
    <source>
        <dbReference type="EMBL" id="PWK24637.1"/>
    </source>
</evidence>
<accession>A0A316E1Y7</accession>
<comment type="caution">
    <text evidence="3">The sequence shown here is derived from an EMBL/GenBank/DDBJ whole genome shotgun (WGS) entry which is preliminary data.</text>
</comment>
<evidence type="ECO:0008006" key="6">
    <source>
        <dbReference type="Google" id="ProtNLM"/>
    </source>
</evidence>
<dbReference type="OrthoDB" id="1367720at2"/>
<dbReference type="PROSITE" id="PS51257">
    <property type="entry name" value="PROKAR_LIPOPROTEIN"/>
    <property type="match status" value="1"/>
</dbReference>
<feature type="compositionally biased region" description="Basic and acidic residues" evidence="1">
    <location>
        <begin position="99"/>
        <end position="108"/>
    </location>
</feature>
<dbReference type="EMBL" id="QGGQ01000002">
    <property type="protein sequence ID" value="PWK24637.1"/>
    <property type="molecule type" value="Genomic_DNA"/>
</dbReference>
<evidence type="ECO:0000256" key="1">
    <source>
        <dbReference type="SAM" id="MobiDB-lite"/>
    </source>
</evidence>
<proteinExistence type="predicted"/>
<evidence type="ECO:0000313" key="2">
    <source>
        <dbReference type="EMBL" id="MBD1259081.1"/>
    </source>
</evidence>
<evidence type="ECO:0000313" key="4">
    <source>
        <dbReference type="Proteomes" id="UP000245667"/>
    </source>
</evidence>
<dbReference type="AlphaFoldDB" id="A0A316E1Y7"/>
<dbReference type="Proteomes" id="UP000651837">
    <property type="component" value="Unassembled WGS sequence"/>
</dbReference>
<dbReference type="EMBL" id="JACWLN010000001">
    <property type="protein sequence ID" value="MBD1259081.1"/>
    <property type="molecule type" value="Genomic_DNA"/>
</dbReference>
<dbReference type="RefSeq" id="WP_109649191.1">
    <property type="nucleotide sequence ID" value="NZ_CAJQNU010000060.1"/>
</dbReference>
<gene>
    <name evidence="2" type="ORF">HZY62_00650</name>
    <name evidence="3" type="ORF">LX92_01001</name>
</gene>
<dbReference type="Proteomes" id="UP000245667">
    <property type="component" value="Unassembled WGS sequence"/>
</dbReference>
<reference evidence="2 5" key="2">
    <citation type="submission" date="2020-07" db="EMBL/GenBank/DDBJ databases">
        <title>The draft genome sequence of Maribacter polysiphoniae KCTC 22021.</title>
        <authorList>
            <person name="Mu L."/>
        </authorList>
    </citation>
    <scope>NUCLEOTIDE SEQUENCE [LARGE SCALE GENOMIC DNA]</scope>
    <source>
        <strain evidence="2 5">KCTC 22021</strain>
    </source>
</reference>
<name>A0A316E1Y7_9FLAO</name>
<sequence length="122" mass="14872">MRRFIAVLGFFLLVGCGPVVISSRPNYHPPSWFYPNRLEVVRYVYFPEFSIYYDLSAHTYLYLDGGVWVRRRELPPRYRNIDLSRHRYERVKNYQEENIRRYHEEHNASRGRSNKNTPKRSN</sequence>
<keyword evidence="5" id="KW-1185">Reference proteome</keyword>
<organism evidence="3 4">
    <name type="scientific">Maribacter polysiphoniae</name>
    <dbReference type="NCBI Taxonomy" id="429344"/>
    <lineage>
        <taxon>Bacteria</taxon>
        <taxon>Pseudomonadati</taxon>
        <taxon>Bacteroidota</taxon>
        <taxon>Flavobacteriia</taxon>
        <taxon>Flavobacteriales</taxon>
        <taxon>Flavobacteriaceae</taxon>
        <taxon>Maribacter</taxon>
    </lineage>
</organism>
<protein>
    <recommendedName>
        <fullName evidence="6">Lipoprotein</fullName>
    </recommendedName>
</protein>
<feature type="region of interest" description="Disordered" evidence="1">
    <location>
        <begin position="99"/>
        <end position="122"/>
    </location>
</feature>
<reference evidence="3 4" key="1">
    <citation type="submission" date="2018-05" db="EMBL/GenBank/DDBJ databases">
        <title>Genomic Encyclopedia of Archaeal and Bacterial Type Strains, Phase II (KMG-II): from individual species to whole genera.</title>
        <authorList>
            <person name="Goeker M."/>
        </authorList>
    </citation>
    <scope>NUCLEOTIDE SEQUENCE [LARGE SCALE GENOMIC DNA]</scope>
    <source>
        <strain evidence="3 4">DSM 23514</strain>
    </source>
</reference>
<evidence type="ECO:0000313" key="5">
    <source>
        <dbReference type="Proteomes" id="UP000651837"/>
    </source>
</evidence>